<evidence type="ECO:0000313" key="1">
    <source>
        <dbReference type="EMBL" id="MPM65014.1"/>
    </source>
</evidence>
<dbReference type="EMBL" id="VSSQ01020280">
    <property type="protein sequence ID" value="MPM65014.1"/>
    <property type="molecule type" value="Genomic_DNA"/>
</dbReference>
<accession>A0A645BT86</accession>
<comment type="caution">
    <text evidence="1">The sequence shown here is derived from an EMBL/GenBank/DDBJ whole genome shotgun (WGS) entry which is preliminary data.</text>
</comment>
<protein>
    <submittedName>
        <fullName evidence="1">Uncharacterized protein</fullName>
    </submittedName>
</protein>
<dbReference type="AlphaFoldDB" id="A0A645BT86"/>
<sequence>MGFAEAHQAVIKIKIEISKQFIHFIILDTQPAFLIKRIQFTIMKDVIPKYSK</sequence>
<name>A0A645BT86_9ZZZZ</name>
<proteinExistence type="predicted"/>
<reference evidence="1" key="1">
    <citation type="submission" date="2019-08" db="EMBL/GenBank/DDBJ databases">
        <authorList>
            <person name="Kucharzyk K."/>
            <person name="Murdoch R.W."/>
            <person name="Higgins S."/>
            <person name="Loffler F."/>
        </authorList>
    </citation>
    <scope>NUCLEOTIDE SEQUENCE</scope>
</reference>
<organism evidence="1">
    <name type="scientific">bioreactor metagenome</name>
    <dbReference type="NCBI Taxonomy" id="1076179"/>
    <lineage>
        <taxon>unclassified sequences</taxon>
        <taxon>metagenomes</taxon>
        <taxon>ecological metagenomes</taxon>
    </lineage>
</organism>
<gene>
    <name evidence="1" type="ORF">SDC9_111906</name>
</gene>